<keyword evidence="4 10" id="KW-0812">Transmembrane</keyword>
<dbReference type="InterPro" id="IPR008979">
    <property type="entry name" value="Galactose-bd-like_sf"/>
</dbReference>
<dbReference type="Gene3D" id="2.60.120.1000">
    <property type="match status" value="1"/>
</dbReference>
<dbReference type="SMART" id="SM00282">
    <property type="entry name" value="LamG"/>
    <property type="match status" value="4"/>
</dbReference>
<dbReference type="Gene3D" id="2.10.25.10">
    <property type="entry name" value="Laminin"/>
    <property type="match status" value="2"/>
</dbReference>
<feature type="transmembrane region" description="Helical" evidence="10">
    <location>
        <begin position="1256"/>
        <end position="1277"/>
    </location>
</feature>
<evidence type="ECO:0000256" key="3">
    <source>
        <dbReference type="ARBA" id="ARBA00022536"/>
    </source>
</evidence>
<evidence type="ECO:0008006" key="17">
    <source>
        <dbReference type="Google" id="ProtNLM"/>
    </source>
</evidence>
<evidence type="ECO:0000256" key="9">
    <source>
        <dbReference type="PROSITE-ProRule" id="PRU00076"/>
    </source>
</evidence>
<comment type="similarity">
    <text evidence="2">Belongs to the neurexin family.</text>
</comment>
<protein>
    <recommendedName>
        <fullName evidence="17">Neurexin-4</fullName>
    </recommendedName>
</protein>
<dbReference type="Gene3D" id="2.60.120.260">
    <property type="entry name" value="Galactose-binding domain-like"/>
    <property type="match status" value="1"/>
</dbReference>
<dbReference type="SUPFAM" id="SSF57196">
    <property type="entry name" value="EGF/Laminin"/>
    <property type="match status" value="1"/>
</dbReference>
<dbReference type="InterPro" id="IPR000421">
    <property type="entry name" value="FA58C"/>
</dbReference>
<keyword evidence="16" id="KW-1185">Reference proteome</keyword>
<feature type="domain" description="Laminin G" evidence="13">
    <location>
        <begin position="821"/>
        <end position="988"/>
    </location>
</feature>
<evidence type="ECO:0000259" key="12">
    <source>
        <dbReference type="PROSITE" id="PS50022"/>
    </source>
</evidence>
<feature type="domain" description="EGF-like" evidence="14">
    <location>
        <begin position="562"/>
        <end position="599"/>
    </location>
</feature>
<dbReference type="FunFam" id="2.60.120.260:FF:000016">
    <property type="entry name" value="Contactin-associated protein-like 4 isoform 1"/>
    <property type="match status" value="1"/>
</dbReference>
<dbReference type="Proteomes" id="UP001374579">
    <property type="component" value="Unassembled WGS sequence"/>
</dbReference>
<dbReference type="PANTHER" id="PTHR15036">
    <property type="entry name" value="PIKACHURIN-LIKE PROTEIN"/>
    <property type="match status" value="1"/>
</dbReference>
<gene>
    <name evidence="15" type="ORF">V1264_008317</name>
</gene>
<feature type="chain" id="PRO_5042872607" description="Neurexin-4" evidence="11">
    <location>
        <begin position="22"/>
        <end position="1322"/>
    </location>
</feature>
<evidence type="ECO:0000259" key="13">
    <source>
        <dbReference type="PROSITE" id="PS50025"/>
    </source>
</evidence>
<feature type="domain" description="Laminin G" evidence="13">
    <location>
        <begin position="1029"/>
        <end position="1216"/>
    </location>
</feature>
<dbReference type="SMART" id="SM00231">
    <property type="entry name" value="FA58C"/>
    <property type="match status" value="1"/>
</dbReference>
<name>A0AAN9ASR6_9CAEN</name>
<reference evidence="15 16" key="1">
    <citation type="submission" date="2024-02" db="EMBL/GenBank/DDBJ databases">
        <title>Chromosome-scale genome assembly of the rough periwinkle Littorina saxatilis.</title>
        <authorList>
            <person name="De Jode A."/>
            <person name="Faria R."/>
            <person name="Formenti G."/>
            <person name="Sims Y."/>
            <person name="Smith T.P."/>
            <person name="Tracey A."/>
            <person name="Wood J.M.D."/>
            <person name="Zagrodzka Z.B."/>
            <person name="Johannesson K."/>
            <person name="Butlin R.K."/>
            <person name="Leder E.H."/>
        </authorList>
    </citation>
    <scope>NUCLEOTIDE SEQUENCE [LARGE SCALE GENOMIC DNA]</scope>
    <source>
        <strain evidence="15">Snail1</strain>
        <tissue evidence="15">Muscle</tissue>
    </source>
</reference>
<dbReference type="Gene3D" id="2.60.120.200">
    <property type="match status" value="4"/>
</dbReference>
<evidence type="ECO:0000256" key="4">
    <source>
        <dbReference type="ARBA" id="ARBA00022692"/>
    </source>
</evidence>
<evidence type="ECO:0000256" key="7">
    <source>
        <dbReference type="ARBA" id="ARBA00023136"/>
    </source>
</evidence>
<feature type="signal peptide" evidence="11">
    <location>
        <begin position="1"/>
        <end position="21"/>
    </location>
</feature>
<sequence>MISRLIQWLLPAAALLCLTVAQQDIFEESVHEYEDCRGQYQQPVGIASGAIPNSAMTASTSLTKREPWNARLYDTAGAWSPKVQNAYEWLQIDFGRQFIITKLHTQGRRGSDEYVSEFFLEFSDDSTTWKRYTNRFGIAEMFVGNHDDSSEQIITLVYPIVTKFVRFNPQRWNMVISMRVDLTGCPYTAYTSNFLGGGYIQYDLSQQAVQTTTDLVELRFKTNSPHGVLFYASGNQGDFMVLQMNRGYLNFTIDLGSTQTERGITEVTAGSLLDDDQWHDVIIMRENKKLKVVVDRLVNQLETNGLFYRLDLDKYIDIGGVEHFMQDGIKVKYNFNGCIQNVNFNGARLLQDANSADRISSITVHGDVGTYCGSTAATPVTFPTLEAHLQIEATSSTGIQADLEFRTHDEDGLLVYHPMSQDDSGLTQDRNTPRPELVVMIDSDGYIAYKIVSMSGQIIEDVVRNNDVTRMSDGFADGLWHHLHIEVTDRKVNCTVDRNVKVSDRQLSITPATMYYVGGNELFNGFRGCMRNIFVAGRVVDLEDVFLTAGVNIGANVGTCAIRDRCTPNPCRHGGLCTQSWNTFSCDCQSTGYKGEMCHISAHHVSCQMHKQYSNVEGTEIAIIDPDGSGPLPPFEVSCDKDDGNSIMTSIGHDSEEMITVNGFQDPGSYVRLIKYATDDMEALEDIIERADTCRQYIEYRCNSSKLLAPIGGDGTDQVAKTYGWWVGRTYQPMYYWGGAAPGSMKCACGLEEKGCVGSSTTCNCDAGLPTQTSDRGYLVHKNYLPVLELHFGDTGVVTDNKLARHKLGKLECFGDDLFDNTVTFNMADAVLEFPTFEANIAGDIWFQFKTTTTDGVMVHCTGDTDFIEVRLLQSDTIQFRYDVGNGVNVLPFRSPAPLNDDRWHTIHIEKNRKQAWMRIDDFTEVTKNEDADLIRLLDLKTPLFIGALIDYNDGYVGCMRGLRVNGKLMDMSGFLRSGEVYGVVRGCIGKCASNPCFNGGTCREGYSRYTCECSYTPWRGWNCGREVGVNLKKNYMVRYTFDETQGLSATDFQYATIGFSTKVKQGILMQLKSVETPDYISVEMNNNGGVKVVLDVGFQREEVNTPNIGIDFANTQVHVVTVRRSDKGRRIFVQVDNYPPVDHYFQVSDQSDTILDKPKFLYVGNNDTAETNYGFEGCIYRMQVDNIFPLKRAFQDPRPAYISLLPEGAVREDMCGFEEVTVVPEPIKTRPNRGELQNVTYPHAEAKELSPEERAIIAVSVTAFFLLVIIILIFVFRSRLEGGDYETEEATGAEYADDPDTAIVYNQTGLPNMTTKYEFFM</sequence>
<keyword evidence="3 9" id="KW-0245">EGF-like domain</keyword>
<evidence type="ECO:0000313" key="15">
    <source>
        <dbReference type="EMBL" id="KAK7092595.1"/>
    </source>
</evidence>
<comment type="caution">
    <text evidence="9">Lacks conserved residue(s) required for the propagation of feature annotation.</text>
</comment>
<dbReference type="CDD" id="cd00110">
    <property type="entry name" value="LamG"/>
    <property type="match status" value="4"/>
</dbReference>
<accession>A0AAN9ASR6</accession>
<feature type="domain" description="EGF-like" evidence="14">
    <location>
        <begin position="989"/>
        <end position="1025"/>
    </location>
</feature>
<dbReference type="Pfam" id="PF02210">
    <property type="entry name" value="Laminin_G_2"/>
    <property type="match status" value="4"/>
</dbReference>
<evidence type="ECO:0000256" key="10">
    <source>
        <dbReference type="SAM" id="Phobius"/>
    </source>
</evidence>
<evidence type="ECO:0000256" key="6">
    <source>
        <dbReference type="ARBA" id="ARBA00022989"/>
    </source>
</evidence>
<dbReference type="InterPro" id="IPR013320">
    <property type="entry name" value="ConA-like_dom_sf"/>
</dbReference>
<dbReference type="PROSITE" id="PS50026">
    <property type="entry name" value="EGF_3"/>
    <property type="match status" value="2"/>
</dbReference>
<dbReference type="InterPro" id="IPR001791">
    <property type="entry name" value="Laminin_G"/>
</dbReference>
<keyword evidence="7 10" id="KW-0472">Membrane</keyword>
<evidence type="ECO:0000313" key="16">
    <source>
        <dbReference type="Proteomes" id="UP001374579"/>
    </source>
</evidence>
<evidence type="ECO:0000259" key="14">
    <source>
        <dbReference type="PROSITE" id="PS50026"/>
    </source>
</evidence>
<dbReference type="Pfam" id="PF00008">
    <property type="entry name" value="EGF"/>
    <property type="match status" value="2"/>
</dbReference>
<comment type="caution">
    <text evidence="15">The sequence shown here is derived from an EMBL/GenBank/DDBJ whole genome shotgun (WGS) entry which is preliminary data.</text>
</comment>
<evidence type="ECO:0000256" key="5">
    <source>
        <dbReference type="ARBA" id="ARBA00022729"/>
    </source>
</evidence>
<organism evidence="15 16">
    <name type="scientific">Littorina saxatilis</name>
    <dbReference type="NCBI Taxonomy" id="31220"/>
    <lineage>
        <taxon>Eukaryota</taxon>
        <taxon>Metazoa</taxon>
        <taxon>Spiralia</taxon>
        <taxon>Lophotrochozoa</taxon>
        <taxon>Mollusca</taxon>
        <taxon>Gastropoda</taxon>
        <taxon>Caenogastropoda</taxon>
        <taxon>Littorinimorpha</taxon>
        <taxon>Littorinoidea</taxon>
        <taxon>Littorinidae</taxon>
        <taxon>Littorina</taxon>
    </lineage>
</organism>
<dbReference type="CDD" id="cd00054">
    <property type="entry name" value="EGF_CA"/>
    <property type="match status" value="2"/>
</dbReference>
<keyword evidence="6 10" id="KW-1133">Transmembrane helix</keyword>
<proteinExistence type="inferred from homology"/>
<dbReference type="PROSITE" id="PS50022">
    <property type="entry name" value="FA58C_3"/>
    <property type="match status" value="1"/>
</dbReference>
<dbReference type="PROSITE" id="PS50025">
    <property type="entry name" value="LAM_G_DOMAIN"/>
    <property type="match status" value="4"/>
</dbReference>
<comment type="subcellular location">
    <subcellularLocation>
        <location evidence="1">Membrane</location>
        <topology evidence="1">Single-pass type I membrane protein</topology>
    </subcellularLocation>
</comment>
<dbReference type="EMBL" id="JBAMIC010000021">
    <property type="protein sequence ID" value="KAK7092595.1"/>
    <property type="molecule type" value="Genomic_DNA"/>
</dbReference>
<evidence type="ECO:0000256" key="8">
    <source>
        <dbReference type="ARBA" id="ARBA00023157"/>
    </source>
</evidence>
<feature type="domain" description="F5/8 type C" evidence="12">
    <location>
        <begin position="39"/>
        <end position="185"/>
    </location>
</feature>
<dbReference type="FunFam" id="2.10.25.10:FF:000015">
    <property type="entry name" value="neurexin-1 isoform X1"/>
    <property type="match status" value="1"/>
</dbReference>
<evidence type="ECO:0000256" key="2">
    <source>
        <dbReference type="ARBA" id="ARBA00010241"/>
    </source>
</evidence>
<dbReference type="GO" id="GO:0016020">
    <property type="term" value="C:membrane"/>
    <property type="evidence" value="ECO:0007669"/>
    <property type="project" value="UniProtKB-SubCell"/>
</dbReference>
<feature type="domain" description="Laminin G" evidence="13">
    <location>
        <begin position="369"/>
        <end position="560"/>
    </location>
</feature>
<evidence type="ECO:0000256" key="11">
    <source>
        <dbReference type="SAM" id="SignalP"/>
    </source>
</evidence>
<dbReference type="Pfam" id="PF00754">
    <property type="entry name" value="F5_F8_type_C"/>
    <property type="match status" value="1"/>
</dbReference>
<keyword evidence="5 11" id="KW-0732">Signal</keyword>
<dbReference type="CDD" id="cd00057">
    <property type="entry name" value="FA58C"/>
    <property type="match status" value="1"/>
</dbReference>
<evidence type="ECO:0000256" key="1">
    <source>
        <dbReference type="ARBA" id="ARBA00004479"/>
    </source>
</evidence>
<keyword evidence="8" id="KW-1015">Disulfide bond</keyword>
<feature type="domain" description="Laminin G" evidence="13">
    <location>
        <begin position="189"/>
        <end position="372"/>
    </location>
</feature>
<dbReference type="SMART" id="SM00181">
    <property type="entry name" value="EGF"/>
    <property type="match status" value="2"/>
</dbReference>
<dbReference type="SUPFAM" id="SSF49785">
    <property type="entry name" value="Galactose-binding domain-like"/>
    <property type="match status" value="1"/>
</dbReference>
<dbReference type="SUPFAM" id="SSF49899">
    <property type="entry name" value="Concanavalin A-like lectins/glucanases"/>
    <property type="match status" value="4"/>
</dbReference>
<dbReference type="InterPro" id="IPR050372">
    <property type="entry name" value="Neurexin-related_CASP"/>
</dbReference>
<dbReference type="InterPro" id="IPR000742">
    <property type="entry name" value="EGF"/>
</dbReference>
<dbReference type="PANTHER" id="PTHR15036:SF49">
    <property type="entry name" value="AXOTACTIN"/>
    <property type="match status" value="1"/>
</dbReference>